<dbReference type="NCBIfam" id="TIGR01216">
    <property type="entry name" value="ATP_synt_epsi"/>
    <property type="match status" value="1"/>
</dbReference>
<dbReference type="PANTHER" id="PTHR13822:SF10">
    <property type="entry name" value="ATP SYNTHASE EPSILON CHAIN, CHLOROPLASTIC"/>
    <property type="match status" value="1"/>
</dbReference>
<evidence type="ECO:0000313" key="13">
    <source>
        <dbReference type="EMBL" id="SME91109.1"/>
    </source>
</evidence>
<keyword evidence="14" id="KW-1185">Reference proteome</keyword>
<dbReference type="Proteomes" id="UP000192907">
    <property type="component" value="Unassembled WGS sequence"/>
</dbReference>
<feature type="domain" description="ATP synthase F1 complex delta/epsilon subunit N-terminal" evidence="12">
    <location>
        <begin position="7"/>
        <end position="83"/>
    </location>
</feature>
<keyword evidence="9" id="KW-0375">Hydrogen ion transport</keyword>
<dbReference type="InterPro" id="IPR036771">
    <property type="entry name" value="ATPsynth_dsu/esu_N"/>
</dbReference>
<keyword evidence="4 9" id="KW-0813">Transport</keyword>
<evidence type="ECO:0000256" key="9">
    <source>
        <dbReference type="HAMAP-Rule" id="MF_00530"/>
    </source>
</evidence>
<reference evidence="14" key="1">
    <citation type="submission" date="2017-04" db="EMBL/GenBank/DDBJ databases">
        <authorList>
            <person name="Varghese N."/>
            <person name="Submissions S."/>
        </authorList>
    </citation>
    <scope>NUCLEOTIDE SEQUENCE [LARGE SCALE GENOMIC DNA]</scope>
    <source>
        <strain evidence="14">RKEM611</strain>
    </source>
</reference>
<keyword evidence="8 9" id="KW-0066">ATP synthesis</keyword>
<dbReference type="HAMAP" id="MF_00530">
    <property type="entry name" value="ATP_synth_epsil_bac"/>
    <property type="match status" value="1"/>
</dbReference>
<comment type="function">
    <text evidence="1 9">Produces ATP from ADP in the presence of a proton gradient across the membrane.</text>
</comment>
<comment type="subunit">
    <text evidence="9 10">F-type ATPases have 2 components, CF(1) - the catalytic core - and CF(0) - the membrane proton channel. CF(1) has five subunits: alpha(3), beta(3), gamma(1), delta(1), epsilon(1). CF(0) has three main subunits: a, b and c.</text>
</comment>
<dbReference type="InterPro" id="IPR001469">
    <property type="entry name" value="ATP_synth_F1_dsu/esu"/>
</dbReference>
<dbReference type="GO" id="GO:0005524">
    <property type="term" value="F:ATP binding"/>
    <property type="evidence" value="ECO:0007669"/>
    <property type="project" value="UniProtKB-UniRule"/>
</dbReference>
<sequence>MATEFGLSIVSPSKSIASEKSTAVTLPGSQGYMTILPDHSAMVAELGIGEMIVTNATTKEKESFFISGGFVEVRGDDVVVLADIVESQKEIQLEAAEEARKEALLALEGKKDQGDIDKSTKALKEAEYRIKVAKSVAS</sequence>
<gene>
    <name evidence="9" type="primary">atpC</name>
    <name evidence="13" type="ORF">SAMN06296036_101424</name>
</gene>
<evidence type="ECO:0000256" key="8">
    <source>
        <dbReference type="ARBA" id="ARBA00023310"/>
    </source>
</evidence>
<dbReference type="Pfam" id="PF02823">
    <property type="entry name" value="ATP-synt_DE_N"/>
    <property type="match status" value="1"/>
</dbReference>
<dbReference type="Gene3D" id="2.60.15.10">
    <property type="entry name" value="F0F1 ATP synthase delta/epsilon subunit, N-terminal"/>
    <property type="match status" value="1"/>
</dbReference>
<organism evidence="13 14">
    <name type="scientific">Pseudobacteriovorax antillogorgiicola</name>
    <dbReference type="NCBI Taxonomy" id="1513793"/>
    <lineage>
        <taxon>Bacteria</taxon>
        <taxon>Pseudomonadati</taxon>
        <taxon>Bdellovibrionota</taxon>
        <taxon>Oligoflexia</taxon>
        <taxon>Oligoflexales</taxon>
        <taxon>Pseudobacteriovoracaceae</taxon>
        <taxon>Pseudobacteriovorax</taxon>
    </lineage>
</organism>
<evidence type="ECO:0000256" key="2">
    <source>
        <dbReference type="ARBA" id="ARBA00004184"/>
    </source>
</evidence>
<protein>
    <recommendedName>
        <fullName evidence="9">ATP synthase epsilon chain</fullName>
    </recommendedName>
    <alternativeName>
        <fullName evidence="9">ATP synthase F1 sector epsilon subunit</fullName>
    </alternativeName>
    <alternativeName>
        <fullName evidence="9">F-ATPase epsilon subunit</fullName>
    </alternativeName>
</protein>
<dbReference type="RefSeq" id="WP_132314461.1">
    <property type="nucleotide sequence ID" value="NZ_FWZT01000001.1"/>
</dbReference>
<dbReference type="GO" id="GO:0046933">
    <property type="term" value="F:proton-transporting ATP synthase activity, rotational mechanism"/>
    <property type="evidence" value="ECO:0007669"/>
    <property type="project" value="UniProtKB-UniRule"/>
</dbReference>
<dbReference type="CDD" id="cd12152">
    <property type="entry name" value="F1-ATPase_delta"/>
    <property type="match status" value="1"/>
</dbReference>
<feature type="coiled-coil region" evidence="11">
    <location>
        <begin position="82"/>
        <end position="113"/>
    </location>
</feature>
<keyword evidence="11" id="KW-0175">Coiled coil</keyword>
<dbReference type="EMBL" id="FWZT01000001">
    <property type="protein sequence ID" value="SME91109.1"/>
    <property type="molecule type" value="Genomic_DNA"/>
</dbReference>
<evidence type="ECO:0000256" key="11">
    <source>
        <dbReference type="SAM" id="Coils"/>
    </source>
</evidence>
<dbReference type="GO" id="GO:0012505">
    <property type="term" value="C:endomembrane system"/>
    <property type="evidence" value="ECO:0007669"/>
    <property type="project" value="UniProtKB-SubCell"/>
</dbReference>
<keyword evidence="6 9" id="KW-0472">Membrane</keyword>
<accession>A0A1Y6B488</accession>
<keyword evidence="5 9" id="KW-0406">Ion transport</keyword>
<name>A0A1Y6B488_9BACT</name>
<dbReference type="SUPFAM" id="SSF51344">
    <property type="entry name" value="Epsilon subunit of F1F0-ATP synthase N-terminal domain"/>
    <property type="match status" value="1"/>
</dbReference>
<evidence type="ECO:0000313" key="14">
    <source>
        <dbReference type="Proteomes" id="UP000192907"/>
    </source>
</evidence>
<evidence type="ECO:0000256" key="7">
    <source>
        <dbReference type="ARBA" id="ARBA00023196"/>
    </source>
</evidence>
<dbReference type="GO" id="GO:0005886">
    <property type="term" value="C:plasma membrane"/>
    <property type="evidence" value="ECO:0007669"/>
    <property type="project" value="UniProtKB-SubCell"/>
</dbReference>
<evidence type="ECO:0000256" key="5">
    <source>
        <dbReference type="ARBA" id="ARBA00023065"/>
    </source>
</evidence>
<evidence type="ECO:0000256" key="10">
    <source>
        <dbReference type="RuleBase" id="RU003656"/>
    </source>
</evidence>
<keyword evidence="9" id="KW-1003">Cell membrane</keyword>
<comment type="subcellular location">
    <subcellularLocation>
        <location evidence="9">Cell membrane</location>
        <topology evidence="9">Peripheral membrane protein</topology>
    </subcellularLocation>
    <subcellularLocation>
        <location evidence="2">Endomembrane system</location>
        <topology evidence="2">Peripheral membrane protein</topology>
    </subcellularLocation>
</comment>
<dbReference type="AlphaFoldDB" id="A0A1Y6B488"/>
<dbReference type="STRING" id="1513793.SAMN06296036_101424"/>
<proteinExistence type="inferred from homology"/>
<evidence type="ECO:0000256" key="3">
    <source>
        <dbReference type="ARBA" id="ARBA00005712"/>
    </source>
</evidence>
<evidence type="ECO:0000259" key="12">
    <source>
        <dbReference type="Pfam" id="PF02823"/>
    </source>
</evidence>
<keyword evidence="7 9" id="KW-0139">CF(1)</keyword>
<evidence type="ECO:0000256" key="1">
    <source>
        <dbReference type="ARBA" id="ARBA00003543"/>
    </source>
</evidence>
<dbReference type="InterPro" id="IPR020546">
    <property type="entry name" value="ATP_synth_F1_dsu/esu_N"/>
</dbReference>
<evidence type="ECO:0000256" key="6">
    <source>
        <dbReference type="ARBA" id="ARBA00023136"/>
    </source>
</evidence>
<dbReference type="PANTHER" id="PTHR13822">
    <property type="entry name" value="ATP SYNTHASE DELTA/EPSILON CHAIN"/>
    <property type="match status" value="1"/>
</dbReference>
<dbReference type="OrthoDB" id="9791445at2"/>
<dbReference type="GO" id="GO:0045259">
    <property type="term" value="C:proton-transporting ATP synthase complex"/>
    <property type="evidence" value="ECO:0007669"/>
    <property type="project" value="UniProtKB-KW"/>
</dbReference>
<comment type="similarity">
    <text evidence="3 9 10">Belongs to the ATPase epsilon chain family.</text>
</comment>
<evidence type="ECO:0000256" key="4">
    <source>
        <dbReference type="ARBA" id="ARBA00022448"/>
    </source>
</evidence>